<organism evidence="2 3">
    <name type="scientific">Ectorhizobium quercum</name>
    <dbReference type="NCBI Taxonomy" id="2965071"/>
    <lineage>
        <taxon>Bacteria</taxon>
        <taxon>Pseudomonadati</taxon>
        <taxon>Pseudomonadota</taxon>
        <taxon>Alphaproteobacteria</taxon>
        <taxon>Hyphomicrobiales</taxon>
        <taxon>Rhizobiaceae</taxon>
        <taxon>Ectorhizobium</taxon>
    </lineage>
</organism>
<feature type="transmembrane region" description="Helical" evidence="1">
    <location>
        <begin position="6"/>
        <end position="27"/>
    </location>
</feature>
<keyword evidence="1" id="KW-0472">Membrane</keyword>
<reference evidence="2" key="1">
    <citation type="submission" date="2022-07" db="EMBL/GenBank/DDBJ databases">
        <title>Ectorhizobium quercum gen.nov., sp. nov.</title>
        <authorList>
            <person name="Ma T."/>
            <person name="Li Y."/>
        </authorList>
    </citation>
    <scope>NUCLEOTIDE SEQUENCE</scope>
    <source>
        <strain evidence="2">BDR2-2</strain>
    </source>
</reference>
<dbReference type="EMBL" id="JANFPI010000005">
    <property type="protein sequence ID" value="MCX8998482.1"/>
    <property type="molecule type" value="Genomic_DNA"/>
</dbReference>
<dbReference type="InterPro" id="IPR014456">
    <property type="entry name" value="UCP010244_IM"/>
</dbReference>
<dbReference type="Proteomes" id="UP001208771">
    <property type="component" value="Unassembled WGS sequence"/>
</dbReference>
<proteinExistence type="predicted"/>
<evidence type="ECO:0000313" key="2">
    <source>
        <dbReference type="EMBL" id="MCX8998482.1"/>
    </source>
</evidence>
<sequence length="182" mass="19292">MTRLVHAIVTGLIGAALLHIIIVLALPRFSESDAYSRILAAGPAGAFHALGDAQRAGPLLQPNPFVSAAVCAFDLSQAPVAVAASGDPALWSFAVFDRASNEVFSISDRSVEPGRLDAVLATPSQAMRLRKADPDLTERSILIEMTGNTGYLVLRTVSPHASMEAEARRFLESARCEALRPG</sequence>
<keyword evidence="1" id="KW-0812">Transmembrane</keyword>
<dbReference type="AlphaFoldDB" id="A0AAE3SVT8"/>
<evidence type="ECO:0000256" key="1">
    <source>
        <dbReference type="SAM" id="Phobius"/>
    </source>
</evidence>
<dbReference type="PIRSF" id="PIRSF010244">
    <property type="entry name" value="UCP010244_imp"/>
    <property type="match status" value="1"/>
</dbReference>
<evidence type="ECO:0000313" key="3">
    <source>
        <dbReference type="Proteomes" id="UP001208771"/>
    </source>
</evidence>
<accession>A0AAE3SVT8</accession>
<gene>
    <name evidence="2" type="ORF">NOF55_15310</name>
</gene>
<comment type="caution">
    <text evidence="2">The sequence shown here is derived from an EMBL/GenBank/DDBJ whole genome shotgun (WGS) entry which is preliminary data.</text>
</comment>
<keyword evidence="1" id="KW-1133">Transmembrane helix</keyword>
<protein>
    <submittedName>
        <fullName evidence="2">DUF1254 domain-containing protein</fullName>
    </submittedName>
</protein>
<name>A0AAE3SVT8_9HYPH</name>
<dbReference type="RefSeq" id="WP_306412272.1">
    <property type="nucleotide sequence ID" value="NZ_JANFPI010000005.1"/>
</dbReference>
<keyword evidence="3" id="KW-1185">Reference proteome</keyword>